<reference evidence="3" key="2">
    <citation type="submission" date="2017-02" db="EMBL/GenBank/DDBJ databases">
        <title>Sunflower complete genome.</title>
        <authorList>
            <person name="Langlade N."/>
            <person name="Munos S."/>
        </authorList>
    </citation>
    <scope>NUCLEOTIDE SEQUENCE [LARGE SCALE GENOMIC DNA]</scope>
    <source>
        <tissue evidence="3">Leaves</tissue>
    </source>
</reference>
<organism evidence="3 4">
    <name type="scientific">Helianthus annuus</name>
    <name type="common">Common sunflower</name>
    <dbReference type="NCBI Taxonomy" id="4232"/>
    <lineage>
        <taxon>Eukaryota</taxon>
        <taxon>Viridiplantae</taxon>
        <taxon>Streptophyta</taxon>
        <taxon>Embryophyta</taxon>
        <taxon>Tracheophyta</taxon>
        <taxon>Spermatophyta</taxon>
        <taxon>Magnoliopsida</taxon>
        <taxon>eudicotyledons</taxon>
        <taxon>Gunneridae</taxon>
        <taxon>Pentapetalae</taxon>
        <taxon>asterids</taxon>
        <taxon>campanulids</taxon>
        <taxon>Asterales</taxon>
        <taxon>Asteraceae</taxon>
        <taxon>Asteroideae</taxon>
        <taxon>Heliantheae alliance</taxon>
        <taxon>Heliantheae</taxon>
        <taxon>Helianthus</taxon>
    </lineage>
</organism>
<keyword evidence="1" id="KW-1133">Transmembrane helix</keyword>
<protein>
    <recommendedName>
        <fullName evidence="5">Transmembrane protein</fullName>
    </recommendedName>
</protein>
<name>A0A251UYT7_HELAN</name>
<feature type="transmembrane region" description="Helical" evidence="1">
    <location>
        <begin position="12"/>
        <end position="35"/>
    </location>
</feature>
<evidence type="ECO:0008006" key="5">
    <source>
        <dbReference type="Google" id="ProtNLM"/>
    </source>
</evidence>
<gene>
    <name evidence="3" type="ORF">HannXRQ_Chr04g0112171</name>
    <name evidence="2" type="ORF">HanXRQr2_Chr09g0399451</name>
</gene>
<evidence type="ECO:0000313" key="2">
    <source>
        <dbReference type="EMBL" id="KAF5791843.1"/>
    </source>
</evidence>
<dbReference type="EMBL" id="CM007893">
    <property type="protein sequence ID" value="OTG28518.1"/>
    <property type="molecule type" value="Genomic_DNA"/>
</dbReference>
<reference evidence="2 4" key="1">
    <citation type="journal article" date="2017" name="Nature">
        <title>The sunflower genome provides insights into oil metabolism, flowering and Asterid evolution.</title>
        <authorList>
            <person name="Badouin H."/>
            <person name="Gouzy J."/>
            <person name="Grassa C.J."/>
            <person name="Murat F."/>
            <person name="Staton S.E."/>
            <person name="Cottret L."/>
            <person name="Lelandais-Briere C."/>
            <person name="Owens G.L."/>
            <person name="Carrere S."/>
            <person name="Mayjonade B."/>
            <person name="Legrand L."/>
            <person name="Gill N."/>
            <person name="Kane N.C."/>
            <person name="Bowers J.E."/>
            <person name="Hubner S."/>
            <person name="Bellec A."/>
            <person name="Berard A."/>
            <person name="Berges H."/>
            <person name="Blanchet N."/>
            <person name="Boniface M.C."/>
            <person name="Brunel D."/>
            <person name="Catrice O."/>
            <person name="Chaidir N."/>
            <person name="Claudel C."/>
            <person name="Donnadieu C."/>
            <person name="Faraut T."/>
            <person name="Fievet G."/>
            <person name="Helmstetter N."/>
            <person name="King M."/>
            <person name="Knapp S.J."/>
            <person name="Lai Z."/>
            <person name="Le Paslier M.C."/>
            <person name="Lippi Y."/>
            <person name="Lorenzon L."/>
            <person name="Mandel J.R."/>
            <person name="Marage G."/>
            <person name="Marchand G."/>
            <person name="Marquand E."/>
            <person name="Bret-Mestries E."/>
            <person name="Morien E."/>
            <person name="Nambeesan S."/>
            <person name="Nguyen T."/>
            <person name="Pegot-Espagnet P."/>
            <person name="Pouilly N."/>
            <person name="Raftis F."/>
            <person name="Sallet E."/>
            <person name="Schiex T."/>
            <person name="Thomas J."/>
            <person name="Vandecasteele C."/>
            <person name="Vares D."/>
            <person name="Vear F."/>
            <person name="Vautrin S."/>
            <person name="Crespi M."/>
            <person name="Mangin B."/>
            <person name="Burke J.M."/>
            <person name="Salse J."/>
            <person name="Munos S."/>
            <person name="Vincourt P."/>
            <person name="Rieseberg L.H."/>
            <person name="Langlade N.B."/>
        </authorList>
    </citation>
    <scope>NUCLEOTIDE SEQUENCE [LARGE SCALE GENOMIC DNA]</scope>
    <source>
        <strain evidence="4">cv. SF193</strain>
        <tissue evidence="2">Leaves</tissue>
    </source>
</reference>
<keyword evidence="1" id="KW-0472">Membrane</keyword>
<dbReference type="Gramene" id="mRNA:HanXRQr2_Chr09g0399451">
    <property type="protein sequence ID" value="CDS:HanXRQr2_Chr09g0399451.1"/>
    <property type="gene ID" value="HanXRQr2_Chr09g0399451"/>
</dbReference>
<proteinExistence type="predicted"/>
<sequence length="106" mass="12082">MIYTNSTCLHAYITKSVITLGMVVTCRWSLIVVVVRRSLTVVVVRRSLTVVVVRWSLIMVVVRWRHWWWSGGADDGDKDACWVVNGGVPEVDGGGWRLKVVIIAWW</sequence>
<dbReference type="Proteomes" id="UP000215914">
    <property type="component" value="Chromosome 4"/>
</dbReference>
<dbReference type="InParanoid" id="A0A251UYT7"/>
<keyword evidence="4" id="KW-1185">Reference proteome</keyword>
<keyword evidence="1" id="KW-0812">Transmembrane</keyword>
<accession>A0A251UYT7</accession>
<evidence type="ECO:0000313" key="4">
    <source>
        <dbReference type="Proteomes" id="UP000215914"/>
    </source>
</evidence>
<evidence type="ECO:0000313" key="3">
    <source>
        <dbReference type="EMBL" id="OTG28518.1"/>
    </source>
</evidence>
<dbReference type="EMBL" id="MNCJ02000324">
    <property type="protein sequence ID" value="KAF5791843.1"/>
    <property type="molecule type" value="Genomic_DNA"/>
</dbReference>
<reference evidence="2" key="3">
    <citation type="submission" date="2020-06" db="EMBL/GenBank/DDBJ databases">
        <title>Helianthus annuus Genome sequencing and assembly Release 2.</title>
        <authorList>
            <person name="Gouzy J."/>
            <person name="Langlade N."/>
            <person name="Munos S."/>
        </authorList>
    </citation>
    <scope>NUCLEOTIDE SEQUENCE</scope>
    <source>
        <tissue evidence="2">Leaves</tissue>
    </source>
</reference>
<evidence type="ECO:0000256" key="1">
    <source>
        <dbReference type="SAM" id="Phobius"/>
    </source>
</evidence>
<dbReference type="AlphaFoldDB" id="A0A251UYT7"/>